<dbReference type="OrthoDB" id="32668at2"/>
<dbReference type="EMBL" id="QXDL01000052">
    <property type="protein sequence ID" value="RIH85907.1"/>
    <property type="molecule type" value="Genomic_DNA"/>
</dbReference>
<sequence>MHGWLLLLVFFLSGCTYTFLPLEPERVPFPARPSLTGTLTEREKTVIAQLEVRRMPKPGYIEVRWYLEETVLAERSLWAEGPRRFRFELPRPQEGYYRLIVLLENAPLLQLDLGTPSLPSPPPPPEEPAGS</sequence>
<evidence type="ECO:0000313" key="2">
    <source>
        <dbReference type="Proteomes" id="UP000265715"/>
    </source>
</evidence>
<evidence type="ECO:0000313" key="1">
    <source>
        <dbReference type="EMBL" id="RIH85907.1"/>
    </source>
</evidence>
<name>A0A399EMQ2_9DEIN</name>
<accession>A0A399EMQ2</accession>
<gene>
    <name evidence="1" type="ORF">Mterra_01570</name>
</gene>
<comment type="caution">
    <text evidence="1">The sequence shown here is derived from an EMBL/GenBank/DDBJ whole genome shotgun (WGS) entry which is preliminary data.</text>
</comment>
<dbReference type="AlphaFoldDB" id="A0A399EMQ2"/>
<protein>
    <submittedName>
        <fullName evidence="1">Uncharacterized protein</fullName>
    </submittedName>
</protein>
<dbReference type="Proteomes" id="UP000265715">
    <property type="component" value="Unassembled WGS sequence"/>
</dbReference>
<dbReference type="RefSeq" id="WP_119314703.1">
    <property type="nucleotide sequence ID" value="NZ_QXDL01000052.1"/>
</dbReference>
<proteinExistence type="predicted"/>
<keyword evidence="2" id="KW-1185">Reference proteome</keyword>
<reference evidence="1 2" key="1">
    <citation type="submission" date="2018-08" db="EMBL/GenBank/DDBJ databases">
        <title>Meiothermus terrae DSM 26712 genome sequencing project.</title>
        <authorList>
            <person name="Da Costa M.S."/>
            <person name="Albuquerque L."/>
            <person name="Raposo P."/>
            <person name="Froufe H.J.C."/>
            <person name="Barroso C.S."/>
            <person name="Egas C."/>
        </authorList>
    </citation>
    <scope>NUCLEOTIDE SEQUENCE [LARGE SCALE GENOMIC DNA]</scope>
    <source>
        <strain evidence="1 2">DSM 26712</strain>
    </source>
</reference>
<organism evidence="1 2">
    <name type="scientific">Calidithermus terrae</name>
    <dbReference type="NCBI Taxonomy" id="1408545"/>
    <lineage>
        <taxon>Bacteria</taxon>
        <taxon>Thermotogati</taxon>
        <taxon>Deinococcota</taxon>
        <taxon>Deinococci</taxon>
        <taxon>Thermales</taxon>
        <taxon>Thermaceae</taxon>
        <taxon>Calidithermus</taxon>
    </lineage>
</organism>